<name>A0ABR3XT21_9PEZI</name>
<sequence length="220" mass="24472">MSRTLIRSALGLQAPLTRLPPTFLLPIRGRFFNQTTRIVEPTPLESTIALSQKDTTSNTSRSLSQSTAFLVDSTVETLSSPSATTATDSDPSVRTLLPLLAAQPGHYITVHIHGRPYLVTAGDQIRLPFKMPGVVPGDVLRLNRAVALGSRDFTLRGAPYVDERLFECRAVVLGTDAEPMRIMIKKKQRNRRKKHVRSKHKYTVLAISELRINTAEEMEN</sequence>
<evidence type="ECO:0000256" key="2">
    <source>
        <dbReference type="ARBA" id="ARBA00044129"/>
    </source>
</evidence>
<dbReference type="Proteomes" id="UP001586593">
    <property type="component" value="Unassembled WGS sequence"/>
</dbReference>
<keyword evidence="4" id="KW-1185">Reference proteome</keyword>
<dbReference type="PANTHER" id="PTHR21349">
    <property type="entry name" value="50S RIBOSOMAL PROTEIN L21"/>
    <property type="match status" value="1"/>
</dbReference>
<proteinExistence type="inferred from homology"/>
<dbReference type="PANTHER" id="PTHR21349:SF0">
    <property type="entry name" value="LARGE RIBOSOMAL SUBUNIT PROTEIN BL21M"/>
    <property type="match status" value="1"/>
</dbReference>
<dbReference type="InterPro" id="IPR028909">
    <property type="entry name" value="bL21-like"/>
</dbReference>
<evidence type="ECO:0000313" key="4">
    <source>
        <dbReference type="Proteomes" id="UP001586593"/>
    </source>
</evidence>
<dbReference type="Pfam" id="PF00829">
    <property type="entry name" value="Ribosomal_L21p"/>
    <property type="match status" value="1"/>
</dbReference>
<organism evidence="3 4">
    <name type="scientific">Phialemonium thermophilum</name>
    <dbReference type="NCBI Taxonomy" id="223376"/>
    <lineage>
        <taxon>Eukaryota</taxon>
        <taxon>Fungi</taxon>
        <taxon>Dikarya</taxon>
        <taxon>Ascomycota</taxon>
        <taxon>Pezizomycotina</taxon>
        <taxon>Sordariomycetes</taxon>
        <taxon>Sordariomycetidae</taxon>
        <taxon>Cephalothecales</taxon>
        <taxon>Cephalothecaceae</taxon>
        <taxon>Phialemonium</taxon>
    </lineage>
</organism>
<dbReference type="InterPro" id="IPR036164">
    <property type="entry name" value="bL21-like_sf"/>
</dbReference>
<evidence type="ECO:0000313" key="3">
    <source>
        <dbReference type="EMBL" id="KAL1879126.1"/>
    </source>
</evidence>
<comment type="similarity">
    <text evidence="1">Belongs to the bacterial ribosomal protein bL21 family.</text>
</comment>
<accession>A0ABR3XT21</accession>
<evidence type="ECO:0000256" key="1">
    <source>
        <dbReference type="ARBA" id="ARBA00008563"/>
    </source>
</evidence>
<gene>
    <name evidence="3" type="ORF">VTK73DRAFT_7245</name>
</gene>
<dbReference type="SUPFAM" id="SSF141091">
    <property type="entry name" value="L21p-like"/>
    <property type="match status" value="1"/>
</dbReference>
<dbReference type="EMBL" id="JAZHXJ010000045">
    <property type="protein sequence ID" value="KAL1879126.1"/>
    <property type="molecule type" value="Genomic_DNA"/>
</dbReference>
<protein>
    <recommendedName>
        <fullName evidence="2">Large ribosomal subunit protein bL21m</fullName>
    </recommendedName>
</protein>
<reference evidence="3 4" key="1">
    <citation type="journal article" date="2024" name="Commun. Biol.">
        <title>Comparative genomic analysis of thermophilic fungi reveals convergent evolutionary adaptations and gene losses.</title>
        <authorList>
            <person name="Steindorff A.S."/>
            <person name="Aguilar-Pontes M.V."/>
            <person name="Robinson A.J."/>
            <person name="Andreopoulos B."/>
            <person name="LaButti K."/>
            <person name="Kuo A."/>
            <person name="Mondo S."/>
            <person name="Riley R."/>
            <person name="Otillar R."/>
            <person name="Haridas S."/>
            <person name="Lipzen A."/>
            <person name="Grimwood J."/>
            <person name="Schmutz J."/>
            <person name="Clum A."/>
            <person name="Reid I.D."/>
            <person name="Moisan M.C."/>
            <person name="Butler G."/>
            <person name="Nguyen T.T.M."/>
            <person name="Dewar K."/>
            <person name="Conant G."/>
            <person name="Drula E."/>
            <person name="Henrissat B."/>
            <person name="Hansel C."/>
            <person name="Singer S."/>
            <person name="Hutchinson M.I."/>
            <person name="de Vries R.P."/>
            <person name="Natvig D.O."/>
            <person name="Powell A.J."/>
            <person name="Tsang A."/>
            <person name="Grigoriev I.V."/>
        </authorList>
    </citation>
    <scope>NUCLEOTIDE SEQUENCE [LARGE SCALE GENOMIC DNA]</scope>
    <source>
        <strain evidence="3 4">ATCC 24622</strain>
    </source>
</reference>
<comment type="caution">
    <text evidence="3">The sequence shown here is derived from an EMBL/GenBank/DDBJ whole genome shotgun (WGS) entry which is preliminary data.</text>
</comment>